<dbReference type="InterPro" id="IPR045784">
    <property type="entry name" value="Radical_SAM_N2"/>
</dbReference>
<dbReference type="EMBL" id="BARW01007269">
    <property type="protein sequence ID" value="GAI86243.1"/>
    <property type="molecule type" value="Genomic_DNA"/>
</dbReference>
<dbReference type="PANTHER" id="PTHR42731">
    <property type="entry name" value="SLL1084 PROTEIN"/>
    <property type="match status" value="1"/>
</dbReference>
<gene>
    <name evidence="2" type="ORF">S12H4_15164</name>
</gene>
<reference evidence="2" key="1">
    <citation type="journal article" date="2014" name="Front. Microbiol.">
        <title>High frequency of phylogenetically diverse reductive dehalogenase-homologous genes in deep subseafloor sedimentary metagenomes.</title>
        <authorList>
            <person name="Kawai M."/>
            <person name="Futagami T."/>
            <person name="Toyoda A."/>
            <person name="Takaki Y."/>
            <person name="Nishi S."/>
            <person name="Hori S."/>
            <person name="Arai W."/>
            <person name="Tsubouchi T."/>
            <person name="Morono Y."/>
            <person name="Uchiyama I."/>
            <person name="Ito T."/>
            <person name="Fujiyama A."/>
            <person name="Inagaki F."/>
            <person name="Takami H."/>
        </authorList>
    </citation>
    <scope>NUCLEOTIDE SEQUENCE</scope>
    <source>
        <strain evidence="2">Expedition CK06-06</strain>
    </source>
</reference>
<evidence type="ECO:0000313" key="2">
    <source>
        <dbReference type="EMBL" id="GAI86243.1"/>
    </source>
</evidence>
<protein>
    <recommendedName>
        <fullName evidence="1">Radical SAM domain-containing protein</fullName>
    </recommendedName>
</protein>
<dbReference type="PANTHER" id="PTHR42731:SF1">
    <property type="entry name" value="RADICAL SAM DOMAIN PROTEIN"/>
    <property type="match status" value="1"/>
</dbReference>
<accession>X1S012</accession>
<sequence length="86" mass="9841">MPNPNNILHQVTKPARYTGGEWNSVVKDWDKTFIRIALSYPDLYEIGMSNMALPILYELLNSQPDILAERVYAPWVDMEAVMRTAG</sequence>
<dbReference type="Pfam" id="PF19864">
    <property type="entry name" value="Radical_SAM_N2"/>
    <property type="match status" value="1"/>
</dbReference>
<comment type="caution">
    <text evidence="2">The sequence shown here is derived from an EMBL/GenBank/DDBJ whole genome shotgun (WGS) entry which is preliminary data.</text>
</comment>
<feature type="domain" description="Radical SAM" evidence="1">
    <location>
        <begin position="54"/>
        <end position="85"/>
    </location>
</feature>
<evidence type="ECO:0000259" key="1">
    <source>
        <dbReference type="Pfam" id="PF19864"/>
    </source>
</evidence>
<organism evidence="2">
    <name type="scientific">marine sediment metagenome</name>
    <dbReference type="NCBI Taxonomy" id="412755"/>
    <lineage>
        <taxon>unclassified sequences</taxon>
        <taxon>metagenomes</taxon>
        <taxon>ecological metagenomes</taxon>
    </lineage>
</organism>
<name>X1S012_9ZZZZ</name>
<proteinExistence type="predicted"/>
<dbReference type="AlphaFoldDB" id="X1S012"/>
<feature type="non-terminal residue" evidence="2">
    <location>
        <position position="86"/>
    </location>
</feature>